<keyword evidence="6 10" id="KW-0805">Transcription regulation</keyword>
<dbReference type="PANTHER" id="PTHR32248:SF4">
    <property type="entry name" value="RNA POLYMERASE SIGMA-54 FACTOR"/>
    <property type="match status" value="1"/>
</dbReference>
<evidence type="ECO:0000256" key="9">
    <source>
        <dbReference type="ARBA" id="ARBA00023163"/>
    </source>
</evidence>
<dbReference type="GO" id="GO:0003677">
    <property type="term" value="F:DNA binding"/>
    <property type="evidence" value="ECO:0007669"/>
    <property type="project" value="UniProtKB-KW"/>
</dbReference>
<evidence type="ECO:0000313" key="13">
    <source>
        <dbReference type="EMBL" id="EJP71668.1"/>
    </source>
</evidence>
<evidence type="ECO:0000256" key="6">
    <source>
        <dbReference type="ARBA" id="ARBA00023015"/>
    </source>
</evidence>
<name>J5K6Y4_9GAMM</name>
<gene>
    <name evidence="13" type="primary">rpoN</name>
    <name evidence="13" type="ORF">NT01SARS_0143</name>
</gene>
<protein>
    <recommendedName>
        <fullName evidence="2 10">RNA polymerase sigma-54 factor</fullName>
    </recommendedName>
</protein>
<comment type="function">
    <text evidence="10">Sigma factors are initiation factors that promote the attachment of RNA polymerase to specific initiation sites and are then released.</text>
</comment>
<feature type="domain" description="RNA polymerase sigma factor 54 DNA-binding" evidence="11">
    <location>
        <begin position="269"/>
        <end position="421"/>
    </location>
</feature>
<feature type="domain" description="RNA polymerase sigma factor 54 core-binding" evidence="12">
    <location>
        <begin position="68"/>
        <end position="253"/>
    </location>
</feature>
<dbReference type="GO" id="GO:0000428">
    <property type="term" value="C:DNA-directed RNA polymerase complex"/>
    <property type="evidence" value="ECO:0007669"/>
    <property type="project" value="UniProtKB-KW"/>
</dbReference>
<dbReference type="PROSITE" id="PS50044">
    <property type="entry name" value="SIGMA54_3"/>
    <property type="match status" value="1"/>
</dbReference>
<dbReference type="EMBL" id="JH611156">
    <property type="protein sequence ID" value="EJP71668.1"/>
    <property type="molecule type" value="Genomic_DNA"/>
</dbReference>
<evidence type="ECO:0000256" key="4">
    <source>
        <dbReference type="ARBA" id="ARBA00022679"/>
    </source>
</evidence>
<proteinExistence type="inferred from homology"/>
<dbReference type="Proteomes" id="UP000010305">
    <property type="component" value="Unassembled WGS sequence"/>
</dbReference>
<dbReference type="GO" id="GO:0001216">
    <property type="term" value="F:DNA-binding transcription activator activity"/>
    <property type="evidence" value="ECO:0007669"/>
    <property type="project" value="InterPro"/>
</dbReference>
<evidence type="ECO:0000256" key="10">
    <source>
        <dbReference type="PIRNR" id="PIRNR000774"/>
    </source>
</evidence>
<sequence length="421" mass="48807">MGIALSQKIQQSQKVTLTPSLKKSIDLLQLSRYELINKIHQEIEDNPFIEKEEDYDITSSIDEEFSYEIESKKTLRDSLLDQINDLNIDSKSLKISKLIIDSIDEAGKLWEEIDELKDIASFECNVDEIESVLLNIIHKLSPYGIGYRNHKECIEIQLRNKNISKKTFKICMLIILNESMDDLDKIQMDFIENGGTIESFESALKEIKKCDLSPGLNFEESKYIYPDLKIVVENNNSKIKFINNDFPKIKIDEDLTKNIKKDLKKNKNSEISEKISEARWLLSSVKKRNDTVLKVGEYIFSKQINFFKNNPIKIETLTNKEISEELGLHPSTVSRILKNKYIDTPKGIMPLKSLMVSSVSKSRNITSIQLMNLIKDIIKHENKPKSDKQITIELNKRGFNLARRTITKYRKRNNIPSSRDR</sequence>
<reference evidence="13 14" key="1">
    <citation type="journal article" date="2012" name="ISME J.">
        <title>Genomic insights to SAR86, an abundant and uncultivated marine bacterial lineage.</title>
        <authorList>
            <person name="Dupont C.L."/>
            <person name="Rusch D.B."/>
            <person name="Yooseph S."/>
            <person name="Lombardo M.J."/>
            <person name="Richter R.A."/>
            <person name="Valas R."/>
            <person name="Novotny M."/>
            <person name="Yee-Greenbaum J."/>
            <person name="Selengut J.D."/>
            <person name="Haft D.H."/>
            <person name="Halpern A.L."/>
            <person name="Lasken R.S."/>
            <person name="Nealson K."/>
            <person name="Friedman R."/>
            <person name="Venter J.C."/>
        </authorList>
    </citation>
    <scope>NUCLEOTIDE SEQUENCE [LARGE SCALE GENOMIC DNA]</scope>
</reference>
<dbReference type="STRING" id="1123866.NT01SARS_0143"/>
<keyword evidence="5 10" id="KW-0548">Nucleotidyltransferase</keyword>
<evidence type="ECO:0000259" key="12">
    <source>
        <dbReference type="Pfam" id="PF04963"/>
    </source>
</evidence>
<dbReference type="InterPro" id="IPR007634">
    <property type="entry name" value="RNA_pol_sigma_54_DNA-bd"/>
</dbReference>
<dbReference type="InterPro" id="IPR000394">
    <property type="entry name" value="RNA_pol_sigma_54"/>
</dbReference>
<dbReference type="Gene3D" id="1.10.10.1330">
    <property type="entry name" value="RNA polymerase sigma-54 factor, core-binding domain"/>
    <property type="match status" value="1"/>
</dbReference>
<evidence type="ECO:0000259" key="11">
    <source>
        <dbReference type="Pfam" id="PF04552"/>
    </source>
</evidence>
<keyword evidence="9 10" id="KW-0804">Transcription</keyword>
<dbReference type="PRINTS" id="PR00045">
    <property type="entry name" value="SIGMA54FCT"/>
</dbReference>
<keyword evidence="3 10" id="KW-0240">DNA-directed RNA polymerase</keyword>
<dbReference type="Gene3D" id="1.10.10.60">
    <property type="entry name" value="Homeodomain-like"/>
    <property type="match status" value="1"/>
</dbReference>
<dbReference type="PROSITE" id="PS00718">
    <property type="entry name" value="SIGMA54_2"/>
    <property type="match status" value="1"/>
</dbReference>
<evidence type="ECO:0000256" key="1">
    <source>
        <dbReference type="ARBA" id="ARBA00008798"/>
    </source>
</evidence>
<keyword evidence="8 10" id="KW-0238">DNA-binding</keyword>
<dbReference type="PIRSF" id="PIRSF000774">
    <property type="entry name" value="RpoN"/>
    <property type="match status" value="1"/>
</dbReference>
<dbReference type="GO" id="GO:0006352">
    <property type="term" value="P:DNA-templated transcription initiation"/>
    <property type="evidence" value="ECO:0007669"/>
    <property type="project" value="InterPro"/>
</dbReference>
<dbReference type="PANTHER" id="PTHR32248">
    <property type="entry name" value="RNA POLYMERASE SIGMA-54 FACTOR"/>
    <property type="match status" value="1"/>
</dbReference>
<evidence type="ECO:0000256" key="2">
    <source>
        <dbReference type="ARBA" id="ARBA00019942"/>
    </source>
</evidence>
<keyword evidence="7 10" id="KW-0731">Sigma factor</keyword>
<evidence type="ECO:0000256" key="5">
    <source>
        <dbReference type="ARBA" id="ARBA00022695"/>
    </source>
</evidence>
<accession>J5K6Y4</accession>
<dbReference type="Pfam" id="PF00309">
    <property type="entry name" value="Sigma54_AID"/>
    <property type="match status" value="1"/>
</dbReference>
<evidence type="ECO:0000256" key="8">
    <source>
        <dbReference type="ARBA" id="ARBA00023125"/>
    </source>
</evidence>
<organism evidence="13 14">
    <name type="scientific">SAR86 cluster bacterium SAR86A</name>
    <dbReference type="NCBI Taxonomy" id="1123866"/>
    <lineage>
        <taxon>Bacteria</taxon>
        <taxon>Pseudomonadati</taxon>
        <taxon>Pseudomonadota</taxon>
        <taxon>Gammaproteobacteria</taxon>
        <taxon>SAR86 cluster</taxon>
    </lineage>
</organism>
<dbReference type="InterPro" id="IPR007046">
    <property type="entry name" value="RNA_pol_sigma_54_core-bd"/>
</dbReference>
<dbReference type="Pfam" id="PF04552">
    <property type="entry name" value="Sigma54_DBD"/>
    <property type="match status" value="1"/>
</dbReference>
<dbReference type="InterPro" id="IPR038709">
    <property type="entry name" value="RpoN_core-bd_sf"/>
</dbReference>
<dbReference type="HOGENOM" id="CLU_020569_0_1_6"/>
<dbReference type="GO" id="GO:0016987">
    <property type="term" value="F:sigma factor activity"/>
    <property type="evidence" value="ECO:0007669"/>
    <property type="project" value="UniProtKB-KW"/>
</dbReference>
<dbReference type="GO" id="GO:0016779">
    <property type="term" value="F:nucleotidyltransferase activity"/>
    <property type="evidence" value="ECO:0007669"/>
    <property type="project" value="UniProtKB-KW"/>
</dbReference>
<evidence type="ECO:0000256" key="3">
    <source>
        <dbReference type="ARBA" id="ARBA00022478"/>
    </source>
</evidence>
<dbReference type="AlphaFoldDB" id="J5K6Y4"/>
<dbReference type="NCBIfam" id="TIGR02395">
    <property type="entry name" value="rpoN_sigma"/>
    <property type="match status" value="1"/>
</dbReference>
<comment type="similarity">
    <text evidence="1 10">Belongs to the sigma-54 factor family.</text>
</comment>
<evidence type="ECO:0000256" key="7">
    <source>
        <dbReference type="ARBA" id="ARBA00023082"/>
    </source>
</evidence>
<dbReference type="Pfam" id="PF04963">
    <property type="entry name" value="Sigma54_CBD"/>
    <property type="match status" value="1"/>
</dbReference>
<evidence type="ECO:0000313" key="14">
    <source>
        <dbReference type="Proteomes" id="UP000010305"/>
    </source>
</evidence>
<keyword evidence="4 10" id="KW-0808">Transferase</keyword>